<protein>
    <submittedName>
        <fullName evidence="1">Rrf2 family transcriptional regulator</fullName>
    </submittedName>
</protein>
<dbReference type="GO" id="GO:0003700">
    <property type="term" value="F:DNA-binding transcription factor activity"/>
    <property type="evidence" value="ECO:0007669"/>
    <property type="project" value="TreeGrafter"/>
</dbReference>
<dbReference type="PROSITE" id="PS51197">
    <property type="entry name" value="HTH_RRF2_2"/>
    <property type="match status" value="1"/>
</dbReference>
<proteinExistence type="predicted"/>
<keyword evidence="2" id="KW-1185">Reference proteome</keyword>
<name>A0A250I9Q9_9BACT</name>
<dbReference type="OrthoDB" id="9800519at2"/>
<dbReference type="FunFam" id="1.10.10.10:FF:000138">
    <property type="entry name" value="Rrf2 family transcriptional regulator"/>
    <property type="match status" value="1"/>
</dbReference>
<dbReference type="GO" id="GO:0005829">
    <property type="term" value="C:cytosol"/>
    <property type="evidence" value="ECO:0007669"/>
    <property type="project" value="TreeGrafter"/>
</dbReference>
<gene>
    <name evidence="1" type="ORF">MEBOL_002058</name>
</gene>
<dbReference type="Gene3D" id="1.10.10.10">
    <property type="entry name" value="Winged helix-like DNA-binding domain superfamily/Winged helix DNA-binding domain"/>
    <property type="match status" value="1"/>
</dbReference>
<dbReference type="InterPro" id="IPR036388">
    <property type="entry name" value="WH-like_DNA-bd_sf"/>
</dbReference>
<dbReference type="InterPro" id="IPR000944">
    <property type="entry name" value="Tscrpt_reg_Rrf2"/>
</dbReference>
<dbReference type="EMBL" id="CP022163">
    <property type="protein sequence ID" value="ATB28609.1"/>
    <property type="molecule type" value="Genomic_DNA"/>
</dbReference>
<organism evidence="1 2">
    <name type="scientific">Melittangium boletus DSM 14713</name>
    <dbReference type="NCBI Taxonomy" id="1294270"/>
    <lineage>
        <taxon>Bacteria</taxon>
        <taxon>Pseudomonadati</taxon>
        <taxon>Myxococcota</taxon>
        <taxon>Myxococcia</taxon>
        <taxon>Myxococcales</taxon>
        <taxon>Cystobacterineae</taxon>
        <taxon>Archangiaceae</taxon>
        <taxon>Melittangium</taxon>
    </lineage>
</organism>
<dbReference type="PANTHER" id="PTHR33221">
    <property type="entry name" value="WINGED HELIX-TURN-HELIX TRANSCRIPTIONAL REGULATOR, RRF2 FAMILY"/>
    <property type="match status" value="1"/>
</dbReference>
<dbReference type="Pfam" id="PF02082">
    <property type="entry name" value="Rrf2"/>
    <property type="match status" value="1"/>
</dbReference>
<dbReference type="SUPFAM" id="SSF46785">
    <property type="entry name" value="Winged helix' DNA-binding domain"/>
    <property type="match status" value="1"/>
</dbReference>
<dbReference type="Proteomes" id="UP000217289">
    <property type="component" value="Chromosome"/>
</dbReference>
<dbReference type="KEGG" id="mbd:MEBOL_002058"/>
<dbReference type="RefSeq" id="WP_095977278.1">
    <property type="nucleotide sequence ID" value="NZ_CP022163.1"/>
</dbReference>
<dbReference type="InterPro" id="IPR036390">
    <property type="entry name" value="WH_DNA-bd_sf"/>
</dbReference>
<accession>A0A250I9Q9</accession>
<dbReference type="PANTHER" id="PTHR33221:SF15">
    <property type="entry name" value="HTH-TYPE TRANSCRIPTIONAL REGULATOR YWGB-RELATED"/>
    <property type="match status" value="1"/>
</dbReference>
<evidence type="ECO:0000313" key="1">
    <source>
        <dbReference type="EMBL" id="ATB28609.1"/>
    </source>
</evidence>
<reference evidence="1 2" key="1">
    <citation type="submission" date="2017-06" db="EMBL/GenBank/DDBJ databases">
        <authorList>
            <person name="Kim H.J."/>
            <person name="Triplett B.A."/>
        </authorList>
    </citation>
    <scope>NUCLEOTIDE SEQUENCE [LARGE SCALE GENOMIC DNA]</scope>
    <source>
        <strain evidence="1 2">DSM 14713</strain>
    </source>
</reference>
<evidence type="ECO:0000313" key="2">
    <source>
        <dbReference type="Proteomes" id="UP000217289"/>
    </source>
</evidence>
<sequence>MSTNSRFTVAIHILTLLAHGGGEQMTSEYIAGSVNTHPVVIRRLLALLRDARLVTSQVGVGGGWQLMRSPKGITLRDIYRAVEGGPLFPLHSNTPNPRCPVGSTIQSALTGHFEEAQLALEKNLERTTVADLVQEVGALAR</sequence>
<dbReference type="AlphaFoldDB" id="A0A250I9Q9"/>